<proteinExistence type="predicted"/>
<protein>
    <submittedName>
        <fullName evidence="1">Uncharacterized protein</fullName>
    </submittedName>
</protein>
<dbReference type="EMBL" id="VUJX02000012">
    <property type="protein sequence ID" value="KAL0930027.1"/>
    <property type="molecule type" value="Genomic_DNA"/>
</dbReference>
<organism evidence="1 2">
    <name type="scientific">Colletotrichum truncatum</name>
    <name type="common">Anthracnose fungus</name>
    <name type="synonym">Colletotrichum capsici</name>
    <dbReference type="NCBI Taxonomy" id="5467"/>
    <lineage>
        <taxon>Eukaryota</taxon>
        <taxon>Fungi</taxon>
        <taxon>Dikarya</taxon>
        <taxon>Ascomycota</taxon>
        <taxon>Pezizomycotina</taxon>
        <taxon>Sordariomycetes</taxon>
        <taxon>Hypocreomycetidae</taxon>
        <taxon>Glomerellales</taxon>
        <taxon>Glomerellaceae</taxon>
        <taxon>Colletotrichum</taxon>
        <taxon>Colletotrichum truncatum species complex</taxon>
    </lineage>
</organism>
<gene>
    <name evidence="1" type="ORF">CTRU02_214847</name>
</gene>
<evidence type="ECO:0000313" key="1">
    <source>
        <dbReference type="EMBL" id="KAL0930027.1"/>
    </source>
</evidence>
<comment type="caution">
    <text evidence="1">The sequence shown here is derived from an EMBL/GenBank/DDBJ whole genome shotgun (WGS) entry which is preliminary data.</text>
</comment>
<name>A0ACC3YDZ6_COLTU</name>
<keyword evidence="2" id="KW-1185">Reference proteome</keyword>
<reference evidence="1 2" key="1">
    <citation type="journal article" date="2020" name="Phytopathology">
        <title>Genome Sequence Resources of Colletotrichum truncatum, C. plurivorum, C. musicola, and C. sojae: Four Species Pathogenic to Soybean (Glycine max).</title>
        <authorList>
            <person name="Rogerio F."/>
            <person name="Boufleur T.R."/>
            <person name="Ciampi-Guillardi M."/>
            <person name="Sukno S.A."/>
            <person name="Thon M.R."/>
            <person name="Massola Junior N.S."/>
            <person name="Baroncelli R."/>
        </authorList>
    </citation>
    <scope>NUCLEOTIDE SEQUENCE [LARGE SCALE GENOMIC DNA]</scope>
    <source>
        <strain evidence="1 2">CMES1059</strain>
    </source>
</reference>
<accession>A0ACC3YDZ6</accession>
<dbReference type="Proteomes" id="UP000805649">
    <property type="component" value="Unassembled WGS sequence"/>
</dbReference>
<evidence type="ECO:0000313" key="2">
    <source>
        <dbReference type="Proteomes" id="UP000805649"/>
    </source>
</evidence>
<sequence>MAVLQLAPATNAVSIFPHFTARQSETLVLKEKMFSLTGDSFDIKLMSGQPLLRVEGKAMSFSGRKSVYDMSGNHLFDIVKEHMHLHTTYAAVDPQGQKLMEVKSGFALIGSKATATLTSPVSGKAESLEMKGNWKSTQADIVDKSTDQVVATISRNKYNLRDMFGGQQTYVVTVAPNIDMALICAMCICLDEVNNED</sequence>